<comment type="caution">
    <text evidence="2">The sequence shown here is derived from an EMBL/GenBank/DDBJ whole genome shotgun (WGS) entry which is preliminary data.</text>
</comment>
<reference evidence="3" key="1">
    <citation type="submission" date="2018-11" db="EMBL/GenBank/DDBJ databases">
        <title>Chitinophaga lutea sp.nov., isolate from arsenic contaminated soil.</title>
        <authorList>
            <person name="Zong Y."/>
        </authorList>
    </citation>
    <scope>NUCLEOTIDE SEQUENCE [LARGE SCALE GENOMIC DNA]</scope>
    <source>
        <strain evidence="3">YLT18</strain>
    </source>
</reference>
<dbReference type="OrthoDB" id="9807410at2"/>
<dbReference type="RefSeq" id="WP_120517543.1">
    <property type="nucleotide sequence ID" value="NZ_QXZY01000009.1"/>
</dbReference>
<evidence type="ECO:0000259" key="1">
    <source>
        <dbReference type="Pfam" id="PF21544"/>
    </source>
</evidence>
<protein>
    <submittedName>
        <fullName evidence="2">T9SS C-terminal target domain-containing protein</fullName>
    </submittedName>
</protein>
<feature type="domain" description="PorZ N-terminal beta-propeller" evidence="1">
    <location>
        <begin position="46"/>
        <end position="198"/>
    </location>
</feature>
<evidence type="ECO:0000313" key="3">
    <source>
        <dbReference type="Proteomes" id="UP000279089"/>
    </source>
</evidence>
<sequence length="738" mass="79800">MFLRTLLYCLFLYVPGAYAQLLPIGQWREHFPCREAIAVAAGKDAVFCATPYSLFSVSQPGHEFTRYSKVNGLHDAGIAAIAWHEAGASLVIAYRNSNLDVLHNENVVNIPEIMHRQTSGDKQIRHIAFSGQRALLSTGLGIVVLDLDRNEIEDTWLPALNSTVFSCAVNANTCYAATSTGVKRASLQGSNLADQRNWADISAGLPSQPMTEIGVAGALVIGRVKDTLFSLQGNAWVKWYTASAPVLRLSIQSNTIFLHQPGKVLRLSQEPAVIAEYSQPNLITSPADAVITGGSTWIADGRNGLVLHENGVYESLVPNSPAGIATGDLFIHNNALWAASGGVTASWQPQGNTQGLYRFEQEEWHNYTFPLPYHDIISLSAGGQEMYAGSFGGGLLTIPEGGTYTGLKPLGDSLISGLARDAEGYLWASSYGANGDLLVKRKDNTWQRFTIPIFHIANAVSQIVIDDSNQKWIVSPRGSGVLVLNHGATVENTQDDQWKLFQTGAGRGNLPSGEVYCIAKDKDGWMWIGTARGVGVVQCAPETFSTAGCDAIWPVVRQDNFAGYLFQNERVNTIAVDGANRKWVGTQNGAWLVSPDGSSIIEHFITANSPLPDNIIHRIAVHPETGEVFFATAAGLISWRGTATEGAAEQGSNVMAFPNPVPHGYEGTIAIRGLVRNAIVKITDITGKLVYQTRAQGGQAVWNGKDYTGYRPQSGVYLVLASDETGKEKIVTKLVFIR</sequence>
<dbReference type="Gene3D" id="2.130.10.10">
    <property type="entry name" value="YVTN repeat-like/Quinoprotein amine dehydrogenase"/>
    <property type="match status" value="2"/>
</dbReference>
<accession>A0A3N4M914</accession>
<gene>
    <name evidence="2" type="ORF">EG028_16105</name>
</gene>
<dbReference type="InterPro" id="IPR026444">
    <property type="entry name" value="Secre_tail"/>
</dbReference>
<dbReference type="Pfam" id="PF21544">
    <property type="entry name" value="PorZ_N_b_propeller"/>
    <property type="match status" value="1"/>
</dbReference>
<proteinExistence type="predicted"/>
<dbReference type="InterPro" id="IPR015943">
    <property type="entry name" value="WD40/YVTN_repeat-like_dom_sf"/>
</dbReference>
<dbReference type="AlphaFoldDB" id="A0A3N4M914"/>
<evidence type="ECO:0000313" key="2">
    <source>
        <dbReference type="EMBL" id="RPD40174.1"/>
    </source>
</evidence>
<dbReference type="SUPFAM" id="SSF63825">
    <property type="entry name" value="YWTD domain"/>
    <property type="match status" value="1"/>
</dbReference>
<dbReference type="Pfam" id="PF07494">
    <property type="entry name" value="Reg_prop"/>
    <property type="match status" value="1"/>
</dbReference>
<dbReference type="SUPFAM" id="SSF101898">
    <property type="entry name" value="NHL repeat"/>
    <property type="match status" value="1"/>
</dbReference>
<keyword evidence="3" id="KW-1185">Reference proteome</keyword>
<name>A0A3N4M914_9BACT</name>
<dbReference type="NCBIfam" id="TIGR04183">
    <property type="entry name" value="Por_Secre_tail"/>
    <property type="match status" value="1"/>
</dbReference>
<dbReference type="Proteomes" id="UP000279089">
    <property type="component" value="Unassembled WGS sequence"/>
</dbReference>
<dbReference type="EMBL" id="RMBX01000008">
    <property type="protein sequence ID" value="RPD40174.1"/>
    <property type="molecule type" value="Genomic_DNA"/>
</dbReference>
<dbReference type="InterPro" id="IPR048954">
    <property type="entry name" value="PorZ_N"/>
</dbReference>
<dbReference type="InterPro" id="IPR011110">
    <property type="entry name" value="Reg_prop"/>
</dbReference>
<organism evidence="2 3">
    <name type="scientific">Chitinophaga barathri</name>
    <dbReference type="NCBI Taxonomy" id="1647451"/>
    <lineage>
        <taxon>Bacteria</taxon>
        <taxon>Pseudomonadati</taxon>
        <taxon>Bacteroidota</taxon>
        <taxon>Chitinophagia</taxon>
        <taxon>Chitinophagales</taxon>
        <taxon>Chitinophagaceae</taxon>
        <taxon>Chitinophaga</taxon>
    </lineage>
</organism>